<dbReference type="SMART" id="SM00054">
    <property type="entry name" value="EFh"/>
    <property type="match status" value="4"/>
</dbReference>
<accession>A0AAD2FEC7</accession>
<keyword evidence="2" id="KW-0723">Serine/threonine-protein kinase</keyword>
<evidence type="ECO:0000256" key="3">
    <source>
        <dbReference type="ARBA" id="ARBA00022679"/>
    </source>
</evidence>
<evidence type="ECO:0000256" key="7">
    <source>
        <dbReference type="ARBA" id="ARBA00022837"/>
    </source>
</evidence>
<keyword evidence="14" id="KW-1185">Reference proteome</keyword>
<evidence type="ECO:0000259" key="12">
    <source>
        <dbReference type="PROSITE" id="PS50222"/>
    </source>
</evidence>
<keyword evidence="4" id="KW-0677">Repeat</keyword>
<dbReference type="PROSITE" id="PS50011">
    <property type="entry name" value="PROTEIN_KINASE_DOM"/>
    <property type="match status" value="1"/>
</dbReference>
<reference evidence="13" key="1">
    <citation type="submission" date="2023-08" db="EMBL/GenBank/DDBJ databases">
        <authorList>
            <person name="Audoor S."/>
            <person name="Bilcke G."/>
        </authorList>
    </citation>
    <scope>NUCLEOTIDE SEQUENCE</scope>
</reference>
<keyword evidence="3" id="KW-0808">Transferase</keyword>
<evidence type="ECO:0000256" key="6">
    <source>
        <dbReference type="ARBA" id="ARBA00022777"/>
    </source>
</evidence>
<dbReference type="InterPro" id="IPR050205">
    <property type="entry name" value="CDPK_Ser/Thr_kinases"/>
</dbReference>
<dbReference type="SUPFAM" id="SSF47473">
    <property type="entry name" value="EF-hand"/>
    <property type="match status" value="1"/>
</dbReference>
<feature type="domain" description="EF-hand" evidence="12">
    <location>
        <begin position="425"/>
        <end position="460"/>
    </location>
</feature>
<evidence type="ECO:0000313" key="14">
    <source>
        <dbReference type="Proteomes" id="UP001295423"/>
    </source>
</evidence>
<evidence type="ECO:0000256" key="4">
    <source>
        <dbReference type="ARBA" id="ARBA00022737"/>
    </source>
</evidence>
<dbReference type="InterPro" id="IPR008271">
    <property type="entry name" value="Ser/Thr_kinase_AS"/>
</dbReference>
<comment type="cofactor">
    <cofactor evidence="1">
        <name>Mg(2+)</name>
        <dbReference type="ChEBI" id="CHEBI:18420"/>
    </cofactor>
</comment>
<feature type="domain" description="EF-hand" evidence="12">
    <location>
        <begin position="461"/>
        <end position="496"/>
    </location>
</feature>
<evidence type="ECO:0008006" key="15">
    <source>
        <dbReference type="Google" id="ProtNLM"/>
    </source>
</evidence>
<feature type="domain" description="EF-hand" evidence="12">
    <location>
        <begin position="498"/>
        <end position="533"/>
    </location>
</feature>
<evidence type="ECO:0000256" key="9">
    <source>
        <dbReference type="ARBA" id="ARBA00024334"/>
    </source>
</evidence>
<evidence type="ECO:0000259" key="11">
    <source>
        <dbReference type="PROSITE" id="PS50011"/>
    </source>
</evidence>
<feature type="region of interest" description="Disordered" evidence="10">
    <location>
        <begin position="1"/>
        <end position="45"/>
    </location>
</feature>
<dbReference type="AlphaFoldDB" id="A0AAD2FEC7"/>
<protein>
    <recommendedName>
        <fullName evidence="15">Calmodulin</fullName>
    </recommendedName>
</protein>
<dbReference type="InterPro" id="IPR011009">
    <property type="entry name" value="Kinase-like_dom_sf"/>
</dbReference>
<dbReference type="Proteomes" id="UP001295423">
    <property type="component" value="Unassembled WGS sequence"/>
</dbReference>
<evidence type="ECO:0000256" key="1">
    <source>
        <dbReference type="ARBA" id="ARBA00001946"/>
    </source>
</evidence>
<dbReference type="GO" id="GO:0004674">
    <property type="term" value="F:protein serine/threonine kinase activity"/>
    <property type="evidence" value="ECO:0007669"/>
    <property type="project" value="UniProtKB-KW"/>
</dbReference>
<feature type="compositionally biased region" description="Low complexity" evidence="10">
    <location>
        <begin position="24"/>
        <end position="44"/>
    </location>
</feature>
<keyword evidence="5" id="KW-0547">Nucleotide-binding</keyword>
<proteinExistence type="inferred from homology"/>
<dbReference type="GO" id="GO:0005509">
    <property type="term" value="F:calcium ion binding"/>
    <property type="evidence" value="ECO:0007669"/>
    <property type="project" value="InterPro"/>
</dbReference>
<dbReference type="InterPro" id="IPR018247">
    <property type="entry name" value="EF_Hand_1_Ca_BS"/>
</dbReference>
<dbReference type="PROSITE" id="PS00108">
    <property type="entry name" value="PROTEIN_KINASE_ST"/>
    <property type="match status" value="1"/>
</dbReference>
<keyword evidence="6" id="KW-0418">Kinase</keyword>
<dbReference type="Gene3D" id="3.30.200.20">
    <property type="entry name" value="Phosphorylase Kinase, domain 1"/>
    <property type="match status" value="1"/>
</dbReference>
<organism evidence="13 14">
    <name type="scientific">Cylindrotheca closterium</name>
    <dbReference type="NCBI Taxonomy" id="2856"/>
    <lineage>
        <taxon>Eukaryota</taxon>
        <taxon>Sar</taxon>
        <taxon>Stramenopiles</taxon>
        <taxon>Ochrophyta</taxon>
        <taxon>Bacillariophyta</taxon>
        <taxon>Bacillariophyceae</taxon>
        <taxon>Bacillariophycidae</taxon>
        <taxon>Bacillariales</taxon>
        <taxon>Bacillariaceae</taxon>
        <taxon>Cylindrotheca</taxon>
    </lineage>
</organism>
<dbReference type="GO" id="GO:0005524">
    <property type="term" value="F:ATP binding"/>
    <property type="evidence" value="ECO:0007669"/>
    <property type="project" value="UniProtKB-KW"/>
</dbReference>
<dbReference type="PROSITE" id="PS50222">
    <property type="entry name" value="EF_HAND_2"/>
    <property type="match status" value="3"/>
</dbReference>
<feature type="domain" description="Protein kinase" evidence="11">
    <location>
        <begin position="66"/>
        <end position="344"/>
    </location>
</feature>
<name>A0AAD2FEC7_9STRA</name>
<dbReference type="Pfam" id="PF13499">
    <property type="entry name" value="EF-hand_7"/>
    <property type="match status" value="2"/>
</dbReference>
<keyword evidence="8" id="KW-0067">ATP-binding</keyword>
<dbReference type="Gene3D" id="1.10.238.10">
    <property type="entry name" value="EF-hand"/>
    <property type="match status" value="2"/>
</dbReference>
<feature type="compositionally biased region" description="Gly residues" evidence="10">
    <location>
        <begin position="553"/>
        <end position="563"/>
    </location>
</feature>
<comment type="similarity">
    <text evidence="9">Belongs to the protein kinase superfamily. Ser/Thr protein kinase family. CDPK subfamily.</text>
</comment>
<dbReference type="InterPro" id="IPR000719">
    <property type="entry name" value="Prot_kinase_dom"/>
</dbReference>
<sequence length="563" mass="63617">MGNTSSSKVTKKGDRKEEAKAIESSKPNNKITTTTTNTTKSTETLHSKLSVTDHTGDTTRNVFDYYEKVKVIGEGSTCKIFAVRRKRSSSFQEDEDDNDEDQQSLLALKEISKDQVDGTFLEELRNEVAILRTLDHPNIVKVYEMFESKRAIYLIMEYCYGGDLYGRVPYTEAQVAKIMTKLLSAVAYIHKKNIVHRDIKMENIMLESDKPDAKAKLIDFGLSQSYCISSSSSNNKSKMTHLSELVGTAYCMSPQVIRKQYTSKADLWACGVVAFILLSNKWPFEGSANKEITSKILKNDWNKDFEGEEWKHISSEAKAFVRHLMAYDEDKRWDAGQALRSKWLTKAFPSDEGPPEQKVLNSVTNALIQNANDGKMKKLAMQVIAYNSSTNDIEKLRHVFDQFDANHKGTINYWEFRTSLNQCKYKDADIKKIFKNLDVNGTGVINYTEFIAATLETLGKIEDERIRAAFDKLDEDNTGHISKENLCTVLGEKCTASDCDNLVNELMEEVDIDGDGTITYDEFLNLFRERHRQANQNACCSPMKSKEEEKSNGCGGKTCGGSS</sequence>
<dbReference type="SMART" id="SM00220">
    <property type="entry name" value="S_TKc"/>
    <property type="match status" value="1"/>
</dbReference>
<evidence type="ECO:0000256" key="5">
    <source>
        <dbReference type="ARBA" id="ARBA00022741"/>
    </source>
</evidence>
<dbReference type="Gene3D" id="1.10.510.10">
    <property type="entry name" value="Transferase(Phosphotransferase) domain 1"/>
    <property type="match status" value="1"/>
</dbReference>
<keyword evidence="7" id="KW-0106">Calcium</keyword>
<evidence type="ECO:0000313" key="13">
    <source>
        <dbReference type="EMBL" id="CAJ1932328.1"/>
    </source>
</evidence>
<dbReference type="FunFam" id="3.30.200.20:FF:001224">
    <property type="entry name" value="Predicted protein"/>
    <property type="match status" value="1"/>
</dbReference>
<evidence type="ECO:0000256" key="10">
    <source>
        <dbReference type="SAM" id="MobiDB-lite"/>
    </source>
</evidence>
<feature type="region of interest" description="Disordered" evidence="10">
    <location>
        <begin position="541"/>
        <end position="563"/>
    </location>
</feature>
<dbReference type="CDD" id="cd00051">
    <property type="entry name" value="EFh"/>
    <property type="match status" value="1"/>
</dbReference>
<dbReference type="InterPro" id="IPR011992">
    <property type="entry name" value="EF-hand-dom_pair"/>
</dbReference>
<dbReference type="FunFam" id="1.10.238.10:FF:000003">
    <property type="entry name" value="Calmodulin A"/>
    <property type="match status" value="1"/>
</dbReference>
<gene>
    <name evidence="13" type="ORF">CYCCA115_LOCUS2781</name>
</gene>
<dbReference type="InterPro" id="IPR002048">
    <property type="entry name" value="EF_hand_dom"/>
</dbReference>
<dbReference type="PROSITE" id="PS00018">
    <property type="entry name" value="EF_HAND_1"/>
    <property type="match status" value="2"/>
</dbReference>
<dbReference type="CDD" id="cd05117">
    <property type="entry name" value="STKc_CAMK"/>
    <property type="match status" value="1"/>
</dbReference>
<feature type="compositionally biased region" description="Basic and acidic residues" evidence="10">
    <location>
        <begin position="11"/>
        <end position="23"/>
    </location>
</feature>
<dbReference type="PANTHER" id="PTHR24349">
    <property type="entry name" value="SERINE/THREONINE-PROTEIN KINASE"/>
    <property type="match status" value="1"/>
</dbReference>
<dbReference type="Pfam" id="PF00069">
    <property type="entry name" value="Pkinase"/>
    <property type="match status" value="1"/>
</dbReference>
<evidence type="ECO:0000256" key="2">
    <source>
        <dbReference type="ARBA" id="ARBA00022527"/>
    </source>
</evidence>
<evidence type="ECO:0000256" key="8">
    <source>
        <dbReference type="ARBA" id="ARBA00022840"/>
    </source>
</evidence>
<comment type="caution">
    <text evidence="13">The sequence shown here is derived from an EMBL/GenBank/DDBJ whole genome shotgun (WGS) entry which is preliminary data.</text>
</comment>
<dbReference type="SUPFAM" id="SSF56112">
    <property type="entry name" value="Protein kinase-like (PK-like)"/>
    <property type="match status" value="1"/>
</dbReference>
<dbReference type="EMBL" id="CAKOGP040000224">
    <property type="protein sequence ID" value="CAJ1932328.1"/>
    <property type="molecule type" value="Genomic_DNA"/>
</dbReference>